<dbReference type="InterPro" id="IPR001034">
    <property type="entry name" value="DeoR_HTH"/>
</dbReference>
<dbReference type="SUPFAM" id="SSF100950">
    <property type="entry name" value="NagB/RpiA/CoA transferase-like"/>
    <property type="match status" value="1"/>
</dbReference>
<dbReference type="Pfam" id="PF00455">
    <property type="entry name" value="DeoRC"/>
    <property type="match status" value="1"/>
</dbReference>
<dbReference type="InterPro" id="IPR050313">
    <property type="entry name" value="Carb_Metab_HTH_regulators"/>
</dbReference>
<keyword evidence="4" id="KW-0804">Transcription</keyword>
<evidence type="ECO:0000256" key="4">
    <source>
        <dbReference type="ARBA" id="ARBA00023163"/>
    </source>
</evidence>
<dbReference type="InterPro" id="IPR014036">
    <property type="entry name" value="DeoR-like_C"/>
</dbReference>
<dbReference type="PRINTS" id="PR00037">
    <property type="entry name" value="HTHLACR"/>
</dbReference>
<dbReference type="RefSeq" id="WP_192278188.1">
    <property type="nucleotide sequence ID" value="NZ_JACZDF010000002.1"/>
</dbReference>
<dbReference type="InterPro" id="IPR037171">
    <property type="entry name" value="NagB/RpiA_transferase-like"/>
</dbReference>
<evidence type="ECO:0000256" key="3">
    <source>
        <dbReference type="ARBA" id="ARBA00023015"/>
    </source>
</evidence>
<name>A0ABR9DQJ3_9MICO</name>
<evidence type="ECO:0000259" key="6">
    <source>
        <dbReference type="PROSITE" id="PS51000"/>
    </source>
</evidence>
<dbReference type="EMBL" id="JACZDF010000002">
    <property type="protein sequence ID" value="MBD9698681.1"/>
    <property type="molecule type" value="Genomic_DNA"/>
</dbReference>
<dbReference type="PANTHER" id="PTHR30363">
    <property type="entry name" value="HTH-TYPE TRANSCRIPTIONAL REGULATOR SRLR-RELATED"/>
    <property type="match status" value="1"/>
</dbReference>
<evidence type="ECO:0000256" key="1">
    <source>
        <dbReference type="ARBA" id="ARBA00021390"/>
    </source>
</evidence>
<organism evidence="7 8">
    <name type="scientific">Flavimobilis rhizosphaerae</name>
    <dbReference type="NCBI Taxonomy" id="2775421"/>
    <lineage>
        <taxon>Bacteria</taxon>
        <taxon>Bacillati</taxon>
        <taxon>Actinomycetota</taxon>
        <taxon>Actinomycetes</taxon>
        <taxon>Micrococcales</taxon>
        <taxon>Jonesiaceae</taxon>
        <taxon>Flavimobilis</taxon>
    </lineage>
</organism>
<protein>
    <recommendedName>
        <fullName evidence="1">Lactose phosphotransferase system repressor</fullName>
    </recommendedName>
</protein>
<reference evidence="7 8" key="1">
    <citation type="submission" date="2020-09" db="EMBL/GenBank/DDBJ databases">
        <title>Flavimobilis rhizosphaerae sp. nov., isolated from rhizosphere soil of Spartina alterniflora.</title>
        <authorList>
            <person name="Hanqin C."/>
        </authorList>
    </citation>
    <scope>NUCLEOTIDE SEQUENCE [LARGE SCALE GENOMIC DNA]</scope>
    <source>
        <strain evidence="7 8">GY 10621</strain>
    </source>
</reference>
<dbReference type="PANTHER" id="PTHR30363:SF4">
    <property type="entry name" value="GLYCEROL-3-PHOSPHATE REGULON REPRESSOR"/>
    <property type="match status" value="1"/>
</dbReference>
<evidence type="ECO:0000256" key="2">
    <source>
        <dbReference type="ARBA" id="ARBA00022491"/>
    </source>
</evidence>
<dbReference type="PROSITE" id="PS51000">
    <property type="entry name" value="HTH_DEOR_2"/>
    <property type="match status" value="1"/>
</dbReference>
<comment type="function">
    <text evidence="5">Repressor of the lactose catabolism operon. Galactose-6-phosphate is the inducer.</text>
</comment>
<evidence type="ECO:0000313" key="8">
    <source>
        <dbReference type="Proteomes" id="UP000642107"/>
    </source>
</evidence>
<feature type="domain" description="HTH deoR-type" evidence="6">
    <location>
        <begin position="3"/>
        <end position="58"/>
    </location>
</feature>
<dbReference type="Pfam" id="PF08220">
    <property type="entry name" value="HTH_DeoR"/>
    <property type="match status" value="1"/>
</dbReference>
<dbReference type="Proteomes" id="UP000642107">
    <property type="component" value="Unassembled WGS sequence"/>
</dbReference>
<gene>
    <name evidence="7" type="ORF">IGS67_04110</name>
</gene>
<dbReference type="SMART" id="SM01134">
    <property type="entry name" value="DeoRC"/>
    <property type="match status" value="1"/>
</dbReference>
<keyword evidence="2" id="KW-0678">Repressor</keyword>
<dbReference type="InterPro" id="IPR036390">
    <property type="entry name" value="WH_DNA-bd_sf"/>
</dbReference>
<sequence>MYAPERQNEIVARARAAGRVDVATLAAELDVAAETVRRDLTVLERRGLLRRVHGGAVPVERLTLEPSVDERDLANTDAKDAIARAALALLDDASTIVIDGGTTTARLAALLPEDRELTVITHALPVAAAVATRPGITLHLVGGHVRGRTLVATGPWTTAALGSLRADVVVLGANGVSVDRGLTTPDLGEAEAKRALAAAGRRVIVLADHTKIGRDELVAFATIESVDTLVTDAGVDADLLTELGAAGVEVVTA</sequence>
<dbReference type="SUPFAM" id="SSF46785">
    <property type="entry name" value="Winged helix' DNA-binding domain"/>
    <property type="match status" value="1"/>
</dbReference>
<dbReference type="SMART" id="SM00420">
    <property type="entry name" value="HTH_DEOR"/>
    <property type="match status" value="1"/>
</dbReference>
<keyword evidence="3" id="KW-0805">Transcription regulation</keyword>
<accession>A0ABR9DQJ3</accession>
<proteinExistence type="predicted"/>
<evidence type="ECO:0000313" key="7">
    <source>
        <dbReference type="EMBL" id="MBD9698681.1"/>
    </source>
</evidence>
<evidence type="ECO:0000256" key="5">
    <source>
        <dbReference type="ARBA" id="ARBA00024937"/>
    </source>
</evidence>
<keyword evidence="8" id="KW-1185">Reference proteome</keyword>
<comment type="caution">
    <text evidence="7">The sequence shown here is derived from an EMBL/GenBank/DDBJ whole genome shotgun (WGS) entry which is preliminary data.</text>
</comment>
<dbReference type="Gene3D" id="3.40.50.1360">
    <property type="match status" value="1"/>
</dbReference>